<gene>
    <name evidence="1" type="ORF">V466_07760</name>
</gene>
<keyword evidence="1" id="KW-0808">Transferase</keyword>
<protein>
    <submittedName>
        <fullName evidence="1">Glycosyl transferase family 1</fullName>
    </submittedName>
</protein>
<dbReference type="EMBL" id="AZQQ01000065">
    <property type="protein sequence ID" value="KDD69733.1"/>
    <property type="molecule type" value="Genomic_DNA"/>
</dbReference>
<reference evidence="1 2" key="1">
    <citation type="submission" date="2013-12" db="EMBL/GenBank/DDBJ databases">
        <authorList>
            <person name="Formusa P.A."/>
            <person name="Habash M."/>
            <person name="Lee H."/>
            <person name="Trevors J.T."/>
        </authorList>
    </citation>
    <scope>NUCLEOTIDE SEQUENCE [LARGE SCALE GENOMIC DNA]</scope>
    <source>
        <strain evidence="1 2">PD30</strain>
    </source>
</reference>
<dbReference type="eggNOG" id="COG0438">
    <property type="taxonomic scope" value="Bacteria"/>
</dbReference>
<accession>A0A059L5X2</accession>
<dbReference type="Proteomes" id="UP000026739">
    <property type="component" value="Unassembled WGS sequence"/>
</dbReference>
<dbReference type="PANTHER" id="PTHR12526">
    <property type="entry name" value="GLYCOSYLTRANSFERASE"/>
    <property type="match status" value="1"/>
</dbReference>
<evidence type="ECO:0000313" key="1">
    <source>
        <dbReference type="EMBL" id="KDD69733.1"/>
    </source>
</evidence>
<dbReference type="Gene3D" id="3.40.50.2000">
    <property type="entry name" value="Glycogen Phosphorylase B"/>
    <property type="match status" value="2"/>
</dbReference>
<sequence>MKVLLLSKYSRLGASSRLRFLQYIPSLEEGGVEVVVQCLFDDTYLKSLYSSGKRPVLRSVYCYLVRFFALFTVRKYDVIWIEKEVFPYFPATVERILRAFAPPYVVDYDDAIFHSYDLSSNSLIRKILGGKIDVVMRNAQCVIAGNNYLASRATAAGAKNVVVVPTVVDKNRYLAKRDASGQSLIIGWIGSPSTQKYVVAIRQTLLKVCNEFGARVLLMGATPEIVNELPGIAVEVRPWSEDSEVDFIRQIDVGIMPLVDGPWEKGKCGYKLIQYMASSVPVVASPVGVNIEIVDGNQCGLLADSLAEWESSLQTLLGDADQRLHYGRAGRVAVENKYTLHVQVLALNKIFGGVVGGRTSL</sequence>
<dbReference type="RefSeq" id="WP_033055793.1">
    <property type="nucleotide sequence ID" value="NZ_AZQQ01000065.1"/>
</dbReference>
<dbReference type="Pfam" id="PF13692">
    <property type="entry name" value="Glyco_trans_1_4"/>
    <property type="match status" value="1"/>
</dbReference>
<evidence type="ECO:0000313" key="2">
    <source>
        <dbReference type="Proteomes" id="UP000026739"/>
    </source>
</evidence>
<dbReference type="CDD" id="cd03801">
    <property type="entry name" value="GT4_PimA-like"/>
    <property type="match status" value="1"/>
</dbReference>
<name>A0A059L5X2_9PSED</name>
<proteinExistence type="predicted"/>
<dbReference type="SUPFAM" id="SSF53756">
    <property type="entry name" value="UDP-Glycosyltransferase/glycogen phosphorylase"/>
    <property type="match status" value="1"/>
</dbReference>
<organism evidence="1 2">
    <name type="scientific">Pseudomonas mandelii PD30</name>
    <dbReference type="NCBI Taxonomy" id="1419583"/>
    <lineage>
        <taxon>Bacteria</taxon>
        <taxon>Pseudomonadati</taxon>
        <taxon>Pseudomonadota</taxon>
        <taxon>Gammaproteobacteria</taxon>
        <taxon>Pseudomonadales</taxon>
        <taxon>Pseudomonadaceae</taxon>
        <taxon>Pseudomonas</taxon>
    </lineage>
</organism>
<comment type="caution">
    <text evidence="1">The sequence shown here is derived from an EMBL/GenBank/DDBJ whole genome shotgun (WGS) entry which is preliminary data.</text>
</comment>
<dbReference type="AlphaFoldDB" id="A0A059L5X2"/>
<dbReference type="GO" id="GO:0016740">
    <property type="term" value="F:transferase activity"/>
    <property type="evidence" value="ECO:0007669"/>
    <property type="project" value="UniProtKB-KW"/>
</dbReference>